<dbReference type="SUPFAM" id="SSF53335">
    <property type="entry name" value="S-adenosyl-L-methionine-dependent methyltransferases"/>
    <property type="match status" value="1"/>
</dbReference>
<keyword evidence="2" id="KW-0808">Transferase</keyword>
<dbReference type="Proteomes" id="UP001183648">
    <property type="component" value="Unassembled WGS sequence"/>
</dbReference>
<dbReference type="EMBL" id="JAVDYG010000001">
    <property type="protein sequence ID" value="MDR7361297.1"/>
    <property type="molecule type" value="Genomic_DNA"/>
</dbReference>
<dbReference type="GO" id="GO:0016853">
    <property type="term" value="F:isomerase activity"/>
    <property type="evidence" value="ECO:0007669"/>
    <property type="project" value="UniProtKB-KW"/>
</dbReference>
<keyword evidence="3" id="KW-1185">Reference proteome</keyword>
<gene>
    <name evidence="2" type="ORF">J2S63_000850</name>
</gene>
<proteinExistence type="predicted"/>
<name>A0ABU2BRM8_9ACTN</name>
<dbReference type="GO" id="GO:0032259">
    <property type="term" value="P:methylation"/>
    <property type="evidence" value="ECO:0007669"/>
    <property type="project" value="UniProtKB-KW"/>
</dbReference>
<accession>A0ABU2BRM8</accession>
<evidence type="ECO:0000313" key="3">
    <source>
        <dbReference type="Proteomes" id="UP001183648"/>
    </source>
</evidence>
<feature type="domain" description="Methyltransferase type 12" evidence="1">
    <location>
        <begin position="48"/>
        <end position="147"/>
    </location>
</feature>
<reference evidence="2 3" key="1">
    <citation type="submission" date="2023-07" db="EMBL/GenBank/DDBJ databases">
        <title>Sequencing the genomes of 1000 actinobacteria strains.</title>
        <authorList>
            <person name="Klenk H.-P."/>
        </authorList>
    </citation>
    <scope>NUCLEOTIDE SEQUENCE [LARGE SCALE GENOMIC DNA]</scope>
    <source>
        <strain evidence="2 3">DSM 19426</strain>
    </source>
</reference>
<evidence type="ECO:0000259" key="1">
    <source>
        <dbReference type="Pfam" id="PF08242"/>
    </source>
</evidence>
<organism evidence="2 3">
    <name type="scientific">Nocardioides marmoribigeumensis</name>
    <dbReference type="NCBI Taxonomy" id="433649"/>
    <lineage>
        <taxon>Bacteria</taxon>
        <taxon>Bacillati</taxon>
        <taxon>Actinomycetota</taxon>
        <taxon>Actinomycetes</taxon>
        <taxon>Propionibacteriales</taxon>
        <taxon>Nocardioidaceae</taxon>
        <taxon>Nocardioides</taxon>
    </lineage>
</organism>
<dbReference type="Pfam" id="PF08242">
    <property type="entry name" value="Methyltransf_12"/>
    <property type="match status" value="1"/>
</dbReference>
<dbReference type="PANTHER" id="PTHR43861">
    <property type="entry name" value="TRANS-ACONITATE 2-METHYLTRANSFERASE-RELATED"/>
    <property type="match status" value="1"/>
</dbReference>
<protein>
    <submittedName>
        <fullName evidence="2">SAM-dependent methyltransferase</fullName>
    </submittedName>
</protein>
<dbReference type="Gene3D" id="3.40.50.150">
    <property type="entry name" value="Vaccinia Virus protein VP39"/>
    <property type="match status" value="1"/>
</dbReference>
<evidence type="ECO:0000313" key="2">
    <source>
        <dbReference type="EMBL" id="MDR7361297.1"/>
    </source>
</evidence>
<dbReference type="InterPro" id="IPR029063">
    <property type="entry name" value="SAM-dependent_MTases_sf"/>
</dbReference>
<sequence>MVGARESHSQTRSRTRTAVVWSALSEGLGRLAPHDGPDGPGAAPLHVLDIGGGTGGFAVRVAELGHRVTVVDPSPDALAILDRRSRETGVDDRVTGLQGDLSSLDALREEGVEGLDAVLCHGVLEIVDDPAAALAVLRDVLRPGGLLSLLCAQRHAAVLARAMAGHFEQALATLDPAADGPVGTPHRFTADELADLLLAAGFAQPALHAVRVFSDLVPSSLVDLEPGAAAALALLEEAVAQRPEYLTLATQVHALTLRT</sequence>
<dbReference type="GO" id="GO:0008168">
    <property type="term" value="F:methyltransferase activity"/>
    <property type="evidence" value="ECO:0007669"/>
    <property type="project" value="UniProtKB-KW"/>
</dbReference>
<keyword evidence="2" id="KW-0413">Isomerase</keyword>
<dbReference type="InterPro" id="IPR013217">
    <property type="entry name" value="Methyltransf_12"/>
</dbReference>
<dbReference type="RefSeq" id="WP_310299059.1">
    <property type="nucleotide sequence ID" value="NZ_BAAAPS010000014.1"/>
</dbReference>
<dbReference type="CDD" id="cd02440">
    <property type="entry name" value="AdoMet_MTases"/>
    <property type="match status" value="1"/>
</dbReference>
<comment type="caution">
    <text evidence="2">The sequence shown here is derived from an EMBL/GenBank/DDBJ whole genome shotgun (WGS) entry which is preliminary data.</text>
</comment>
<keyword evidence="2" id="KW-0489">Methyltransferase</keyword>